<protein>
    <submittedName>
        <fullName evidence="2">Uncharacterized protein</fullName>
    </submittedName>
</protein>
<keyword evidence="3" id="KW-1185">Reference proteome</keyword>
<sequence>MRLRHTVGAALGALTLVLALPTSASAGQFSFRYQYGDPASPTLGQMDDLDGITCYNVPEVEGKNETAFRPDNTEQFEVWVFAEEDCEGTKTTVPGQSHLGTDVKFKSFYIKS</sequence>
<dbReference type="EMBL" id="JAEKOZ010000008">
    <property type="protein sequence ID" value="MBJ3808430.1"/>
    <property type="molecule type" value="Genomic_DNA"/>
</dbReference>
<organism evidence="2 3">
    <name type="scientific">Streptomyces flavofungini</name>
    <dbReference type="NCBI Taxonomy" id="68200"/>
    <lineage>
        <taxon>Bacteria</taxon>
        <taxon>Bacillati</taxon>
        <taxon>Actinomycetota</taxon>
        <taxon>Actinomycetes</taxon>
        <taxon>Kitasatosporales</taxon>
        <taxon>Streptomycetaceae</taxon>
        <taxon>Streptomyces</taxon>
    </lineage>
</organism>
<dbReference type="Proteomes" id="UP000634780">
    <property type="component" value="Unassembled WGS sequence"/>
</dbReference>
<evidence type="ECO:0000313" key="3">
    <source>
        <dbReference type="Proteomes" id="UP000634780"/>
    </source>
</evidence>
<dbReference type="RefSeq" id="WP_190117526.1">
    <property type="nucleotide sequence ID" value="NZ_BMVR01000008.1"/>
</dbReference>
<accession>A0ABS0X5E8</accession>
<name>A0ABS0X5E8_9ACTN</name>
<evidence type="ECO:0000256" key="1">
    <source>
        <dbReference type="SAM" id="SignalP"/>
    </source>
</evidence>
<feature type="signal peptide" evidence="1">
    <location>
        <begin position="1"/>
        <end position="26"/>
    </location>
</feature>
<reference evidence="2 3" key="1">
    <citation type="submission" date="2020-12" db="EMBL/GenBank/DDBJ databases">
        <title>Streptomyces typhae sp. nov., a novel endophytic actinomycete isolated from the root of cattail pollen (Typha angustifolia L.).</title>
        <authorList>
            <person name="Peng C."/>
            <person name="Liu C."/>
        </authorList>
    </citation>
    <scope>NUCLEOTIDE SEQUENCE [LARGE SCALE GENOMIC DNA]</scope>
    <source>
        <strain evidence="2 3">JCM 4753</strain>
    </source>
</reference>
<keyword evidence="1" id="KW-0732">Signal</keyword>
<proteinExistence type="predicted"/>
<feature type="chain" id="PRO_5045755436" evidence="1">
    <location>
        <begin position="27"/>
        <end position="112"/>
    </location>
</feature>
<gene>
    <name evidence="2" type="ORF">JGB26_15135</name>
</gene>
<comment type="caution">
    <text evidence="2">The sequence shown here is derived from an EMBL/GenBank/DDBJ whole genome shotgun (WGS) entry which is preliminary data.</text>
</comment>
<evidence type="ECO:0000313" key="2">
    <source>
        <dbReference type="EMBL" id="MBJ3808430.1"/>
    </source>
</evidence>